<feature type="transmembrane region" description="Helical" evidence="10">
    <location>
        <begin position="126"/>
        <end position="148"/>
    </location>
</feature>
<feature type="transmembrane region" description="Helical" evidence="10">
    <location>
        <begin position="93"/>
        <end position="114"/>
    </location>
</feature>
<dbReference type="GO" id="GO:0005783">
    <property type="term" value="C:endoplasmic reticulum"/>
    <property type="evidence" value="ECO:0007669"/>
    <property type="project" value="TreeGrafter"/>
</dbReference>
<comment type="subcellular location">
    <subcellularLocation>
        <location evidence="1">Golgi apparatus</location>
        <location evidence="1">trans-Golgi network membrane</location>
        <topology evidence="1">Multi-pass membrane protein</topology>
    </subcellularLocation>
</comment>
<dbReference type="KEGG" id="foc:113214087"/>
<feature type="transmembrane region" description="Helical" evidence="10">
    <location>
        <begin position="68"/>
        <end position="87"/>
    </location>
</feature>
<dbReference type="Proteomes" id="UP000504606">
    <property type="component" value="Unplaced"/>
</dbReference>
<evidence type="ECO:0000256" key="4">
    <source>
        <dbReference type="ARBA" id="ARBA00022989"/>
    </source>
</evidence>
<name>A0A6J1T6A9_FRAOC</name>
<evidence type="ECO:0000256" key="1">
    <source>
        <dbReference type="ARBA" id="ARBA00004166"/>
    </source>
</evidence>
<comment type="catalytic activity">
    <reaction evidence="10">
        <text>L-cysteinyl-[protein] + hexadecanoyl-CoA = S-hexadecanoyl-L-cysteinyl-[protein] + CoA</text>
        <dbReference type="Rhea" id="RHEA:36683"/>
        <dbReference type="Rhea" id="RHEA-COMP:10131"/>
        <dbReference type="Rhea" id="RHEA-COMP:11032"/>
        <dbReference type="ChEBI" id="CHEBI:29950"/>
        <dbReference type="ChEBI" id="CHEBI:57287"/>
        <dbReference type="ChEBI" id="CHEBI:57379"/>
        <dbReference type="ChEBI" id="CHEBI:74151"/>
        <dbReference type="EC" id="2.3.1.225"/>
    </reaction>
</comment>
<keyword evidence="7" id="KW-0564">Palmitate</keyword>
<dbReference type="InterPro" id="IPR001594">
    <property type="entry name" value="Palmitoyltrfase_DHHC"/>
</dbReference>
<evidence type="ECO:0000313" key="14">
    <source>
        <dbReference type="RefSeq" id="XP_026289149.1"/>
    </source>
</evidence>
<evidence type="ECO:0000256" key="8">
    <source>
        <dbReference type="ARBA" id="ARBA00023288"/>
    </source>
</evidence>
<keyword evidence="3 10" id="KW-0812">Transmembrane</keyword>
<sequence>MLINSPRVANPLCCCEYIDKDGRRNHILACCCNCVELDKAVDKICCCRSEGHLSCDRVLLSMMDRLRFPWLGGAIQISCDILLPVVFLPCLLAFAALGFSCTVIAFLSLPLLAFQLKQGNFRLTQSSRFCVAWTYSSFALNFLIYELLVVPFLEISPLENWVVILTFWASLALLLKVQTSRDSLNIPGDVESVGSNLCITKTVTCNVCENYILPRMAHCAICQKCVPGRELHCLWFGCCIGSHNLRWFMICLILMTFNLLYSSNLILTTVCRPYRAFGSLLLPEDCSEVYYEFRFALCFVSGLYSLMMSVVSIFSFLRQCLLISLGLTGNEWRTMPLSHLLSLGITAPRPYSHGILKNWFYFFVRCRAQQ</sequence>
<comment type="similarity">
    <text evidence="10">Belongs to the DHHC palmitoyltransferase family.</text>
</comment>
<evidence type="ECO:0000259" key="11">
    <source>
        <dbReference type="Pfam" id="PF01529"/>
    </source>
</evidence>
<evidence type="ECO:0000256" key="10">
    <source>
        <dbReference type="RuleBase" id="RU079119"/>
    </source>
</evidence>
<dbReference type="GO" id="GO:0019706">
    <property type="term" value="F:protein-cysteine S-palmitoyltransferase activity"/>
    <property type="evidence" value="ECO:0007669"/>
    <property type="project" value="UniProtKB-EC"/>
</dbReference>
<dbReference type="InterPro" id="IPR039859">
    <property type="entry name" value="PFA4/ZDH16/20/ERF2-like"/>
</dbReference>
<dbReference type="AlphaFoldDB" id="A0A6J1T6A9"/>
<keyword evidence="6 10" id="KW-0472">Membrane</keyword>
<evidence type="ECO:0000313" key="12">
    <source>
        <dbReference type="Proteomes" id="UP000504606"/>
    </source>
</evidence>
<dbReference type="GeneID" id="113214087"/>
<reference evidence="13 14" key="1">
    <citation type="submission" date="2025-04" db="UniProtKB">
        <authorList>
            <consortium name="RefSeq"/>
        </authorList>
    </citation>
    <scope>IDENTIFICATION</scope>
    <source>
        <tissue evidence="13 14">Whole organism</tissue>
    </source>
</reference>
<keyword evidence="9 10" id="KW-0012">Acyltransferase</keyword>
<dbReference type="EC" id="2.3.1.225" evidence="10"/>
<accession>A0A6J1T6A9</accession>
<gene>
    <name evidence="13 14" type="primary">LOC113214087</name>
</gene>
<evidence type="ECO:0000256" key="5">
    <source>
        <dbReference type="ARBA" id="ARBA00023034"/>
    </source>
</evidence>
<dbReference type="PROSITE" id="PS50216">
    <property type="entry name" value="DHHC"/>
    <property type="match status" value="1"/>
</dbReference>
<keyword evidence="8" id="KW-0449">Lipoprotein</keyword>
<keyword evidence="2 10" id="KW-0808">Transferase</keyword>
<dbReference type="Pfam" id="PF01529">
    <property type="entry name" value="DHHC"/>
    <property type="match status" value="1"/>
</dbReference>
<keyword evidence="12" id="KW-1185">Reference proteome</keyword>
<evidence type="ECO:0000256" key="6">
    <source>
        <dbReference type="ARBA" id="ARBA00023136"/>
    </source>
</evidence>
<evidence type="ECO:0000313" key="13">
    <source>
        <dbReference type="RefSeq" id="XP_026289142.1"/>
    </source>
</evidence>
<feature type="domain" description="Palmitoyltransferase DHHC" evidence="11">
    <location>
        <begin position="202"/>
        <end position="332"/>
    </location>
</feature>
<dbReference type="PANTHER" id="PTHR22883:SF475">
    <property type="entry name" value="PALMITOYLTRANSFERASE ZDHHC23"/>
    <property type="match status" value="1"/>
</dbReference>
<proteinExistence type="inferred from homology"/>
<protein>
    <recommendedName>
        <fullName evidence="10">Palmitoyltransferase</fullName>
        <ecNumber evidence="10">2.3.1.225</ecNumber>
    </recommendedName>
</protein>
<evidence type="ECO:0000256" key="7">
    <source>
        <dbReference type="ARBA" id="ARBA00023139"/>
    </source>
</evidence>
<comment type="domain">
    <text evidence="10">The DHHC domain is required for palmitoyltransferase activity.</text>
</comment>
<feature type="transmembrane region" description="Helical" evidence="10">
    <location>
        <begin position="247"/>
        <end position="267"/>
    </location>
</feature>
<dbReference type="GO" id="GO:0006612">
    <property type="term" value="P:protein targeting to membrane"/>
    <property type="evidence" value="ECO:0007669"/>
    <property type="project" value="TreeGrafter"/>
</dbReference>
<dbReference type="GO" id="GO:0005794">
    <property type="term" value="C:Golgi apparatus"/>
    <property type="evidence" value="ECO:0007669"/>
    <property type="project" value="UniProtKB-SubCell"/>
</dbReference>
<keyword evidence="4 10" id="KW-1133">Transmembrane helix</keyword>
<dbReference type="RefSeq" id="XP_026289149.1">
    <property type="nucleotide sequence ID" value="XM_026433364.2"/>
</dbReference>
<keyword evidence="5" id="KW-0333">Golgi apparatus</keyword>
<dbReference type="CTD" id="33516"/>
<evidence type="ECO:0000256" key="2">
    <source>
        <dbReference type="ARBA" id="ARBA00022679"/>
    </source>
</evidence>
<evidence type="ECO:0000256" key="9">
    <source>
        <dbReference type="ARBA" id="ARBA00023315"/>
    </source>
</evidence>
<dbReference type="RefSeq" id="XP_026289142.1">
    <property type="nucleotide sequence ID" value="XM_026433357.2"/>
</dbReference>
<dbReference type="PANTHER" id="PTHR22883">
    <property type="entry name" value="ZINC FINGER DHHC DOMAIN CONTAINING PROTEIN"/>
    <property type="match status" value="1"/>
</dbReference>
<organism evidence="12 14">
    <name type="scientific">Frankliniella occidentalis</name>
    <name type="common">Western flower thrips</name>
    <name type="synonym">Euthrips occidentalis</name>
    <dbReference type="NCBI Taxonomy" id="133901"/>
    <lineage>
        <taxon>Eukaryota</taxon>
        <taxon>Metazoa</taxon>
        <taxon>Ecdysozoa</taxon>
        <taxon>Arthropoda</taxon>
        <taxon>Hexapoda</taxon>
        <taxon>Insecta</taxon>
        <taxon>Pterygota</taxon>
        <taxon>Neoptera</taxon>
        <taxon>Paraneoptera</taxon>
        <taxon>Thysanoptera</taxon>
        <taxon>Terebrantia</taxon>
        <taxon>Thripoidea</taxon>
        <taxon>Thripidae</taxon>
        <taxon>Frankliniella</taxon>
    </lineage>
</organism>
<dbReference type="OrthoDB" id="430659at2759"/>
<evidence type="ECO:0000256" key="3">
    <source>
        <dbReference type="ARBA" id="ARBA00022692"/>
    </source>
</evidence>
<feature type="transmembrane region" description="Helical" evidence="10">
    <location>
        <begin position="293"/>
        <end position="317"/>
    </location>
</feature>